<protein>
    <submittedName>
        <fullName evidence="1">Uncharacterized protein</fullName>
    </submittedName>
</protein>
<reference evidence="1 2" key="1">
    <citation type="journal article" date="2007" name="Nat. Biotechnol.">
        <title>Complete genome sequence of the myxobacterium Sorangium cellulosum.</title>
        <authorList>
            <person name="Schneiker S."/>
            <person name="Perlova O."/>
            <person name="Kaiser O."/>
            <person name="Gerth K."/>
            <person name="Alici A."/>
            <person name="Altmeyer M.O."/>
            <person name="Bartels D."/>
            <person name="Bekel T."/>
            <person name="Beyer S."/>
            <person name="Bode E."/>
            <person name="Bode H.B."/>
            <person name="Bolten C.J."/>
            <person name="Choudhuri J.V."/>
            <person name="Doss S."/>
            <person name="Elnakady Y.A."/>
            <person name="Frank B."/>
            <person name="Gaigalat L."/>
            <person name="Goesmann A."/>
            <person name="Groeger C."/>
            <person name="Gross F."/>
            <person name="Jelsbak L."/>
            <person name="Jelsbak L."/>
            <person name="Kalinowski J."/>
            <person name="Kegler C."/>
            <person name="Knauber T."/>
            <person name="Konietzny S."/>
            <person name="Kopp M."/>
            <person name="Krause L."/>
            <person name="Krug D."/>
            <person name="Linke B."/>
            <person name="Mahmud T."/>
            <person name="Martinez-Arias R."/>
            <person name="McHardy A.C."/>
            <person name="Merai M."/>
            <person name="Meyer F."/>
            <person name="Mormann S."/>
            <person name="Munoz-Dorado J."/>
            <person name="Perez J."/>
            <person name="Pradella S."/>
            <person name="Rachid S."/>
            <person name="Raddatz G."/>
            <person name="Rosenau F."/>
            <person name="Rueckert C."/>
            <person name="Sasse F."/>
            <person name="Scharfe M."/>
            <person name="Schuster S.C."/>
            <person name="Suen G."/>
            <person name="Treuner-Lange A."/>
            <person name="Velicer G.J."/>
            <person name="Vorholter F.-J."/>
            <person name="Weissman K.J."/>
            <person name="Welch R.D."/>
            <person name="Wenzel S.C."/>
            <person name="Whitworth D.E."/>
            <person name="Wilhelm S."/>
            <person name="Wittmann C."/>
            <person name="Bloecker H."/>
            <person name="Puehler A."/>
            <person name="Mueller R."/>
        </authorList>
    </citation>
    <scope>NUCLEOTIDE SEQUENCE [LARGE SCALE GENOMIC DNA]</scope>
    <source>
        <strain evidence="2">So ce56</strain>
    </source>
</reference>
<gene>
    <name evidence="1" type="ordered locus">sce8228</name>
</gene>
<proteinExistence type="predicted"/>
<dbReference type="STRING" id="448385.sce8228"/>
<dbReference type="BioCyc" id="SCEL448385:SCE_RS42145-MONOMER"/>
<dbReference type="Proteomes" id="UP000002139">
    <property type="component" value="Chromosome"/>
</dbReference>
<sequence>MERLLALPVAQAGDDPLLSDEQGAPVWPYAGPDERALLARVATLFGREITDVQPASRGPRDRGERLVAGYDEGAERAGRLYAHLTGRRYVHVGSPREATAMDAVDVVACVAPSAPHDLLDEITRARRNARLGILWAADAGSLSRQARIRAAAARLDPAPLDRATVLSPMTGHFEPVRVGAVELRGALETPGDLEAGPHAVMALTTHSDGIDALLGERATLCALVDLDPSSVPGGPSPKCVITGQCHRQKMPVAEALASGRLVPARALSSRVLMWNSCFGIMGRRWSVVDAWGLMPQLLGSAEVGCLVALRAIVNTGPVQVIPLVATLHEGVSVGDALAAWRETLGRQAHAMIRDRLFLFGDPAVVANPAREAAPDEAAPDEAALDEAAPDEAALDMTAPSAPVEATEAPLILRFLENVRAWQPDLSPAVDACRAAVEASELARSSTAPGPRAELEAALRRTLLGVLTRTMWSSWLDSWLPTATLREELAGRTCGDCGADLWAGVYDVSAPGGAPRYFASCASCGAVDDRPASCEAVIERAEHGLGLSRGGPKGDWIGALVSAPIGPDLVSTEWPRGEDDLPLPECRLTGTSQVGPIFRLAMFIEASRVSIHMRRAFLATSDTP</sequence>
<dbReference type="KEGG" id="scl:sce8228"/>
<dbReference type="AlphaFoldDB" id="A9FN74"/>
<name>A9FN74_SORC5</name>
<dbReference type="HOGENOM" id="CLU_438627_0_0_7"/>
<keyword evidence="2" id="KW-1185">Reference proteome</keyword>
<dbReference type="EMBL" id="AM746676">
    <property type="protein sequence ID" value="CAN98398.1"/>
    <property type="molecule type" value="Genomic_DNA"/>
</dbReference>
<evidence type="ECO:0000313" key="2">
    <source>
        <dbReference type="Proteomes" id="UP000002139"/>
    </source>
</evidence>
<organism evidence="1 2">
    <name type="scientific">Sorangium cellulosum (strain So ce56)</name>
    <name type="common">Polyangium cellulosum (strain So ce56)</name>
    <dbReference type="NCBI Taxonomy" id="448385"/>
    <lineage>
        <taxon>Bacteria</taxon>
        <taxon>Pseudomonadati</taxon>
        <taxon>Myxococcota</taxon>
        <taxon>Polyangia</taxon>
        <taxon>Polyangiales</taxon>
        <taxon>Polyangiaceae</taxon>
        <taxon>Sorangium</taxon>
    </lineage>
</organism>
<evidence type="ECO:0000313" key="1">
    <source>
        <dbReference type="EMBL" id="CAN98398.1"/>
    </source>
</evidence>
<dbReference type="OrthoDB" id="9948146at2"/>
<accession>A9FN74</accession>
<dbReference type="RefSeq" id="WP_012240837.1">
    <property type="nucleotide sequence ID" value="NC_010162.1"/>
</dbReference>